<dbReference type="AlphaFoldDB" id="A0A834ZDN2"/>
<dbReference type="GO" id="GO:0005829">
    <property type="term" value="C:cytosol"/>
    <property type="evidence" value="ECO:0007669"/>
    <property type="project" value="TreeGrafter"/>
</dbReference>
<reference evidence="5 6" key="1">
    <citation type="submission" date="2020-04" db="EMBL/GenBank/DDBJ databases">
        <title>Plant Genome Project.</title>
        <authorList>
            <person name="Zhang R.-G."/>
        </authorList>
    </citation>
    <scope>NUCLEOTIDE SEQUENCE [LARGE SCALE GENOMIC DNA]</scope>
    <source>
        <strain evidence="5">YNK0</strain>
        <tissue evidence="5">Leaf</tissue>
    </source>
</reference>
<accession>A0A834ZDN2</accession>
<evidence type="ECO:0000256" key="2">
    <source>
        <dbReference type="ARBA" id="ARBA00022694"/>
    </source>
</evidence>
<feature type="region of interest" description="Disordered" evidence="4">
    <location>
        <begin position="1"/>
        <end position="26"/>
    </location>
</feature>
<dbReference type="GO" id="GO:0000049">
    <property type="term" value="F:tRNA binding"/>
    <property type="evidence" value="ECO:0007669"/>
    <property type="project" value="InterPro"/>
</dbReference>
<organism evidence="5 6">
    <name type="scientific">Tetracentron sinense</name>
    <name type="common">Spur-leaf</name>
    <dbReference type="NCBI Taxonomy" id="13715"/>
    <lineage>
        <taxon>Eukaryota</taxon>
        <taxon>Viridiplantae</taxon>
        <taxon>Streptophyta</taxon>
        <taxon>Embryophyta</taxon>
        <taxon>Tracheophyta</taxon>
        <taxon>Spermatophyta</taxon>
        <taxon>Magnoliopsida</taxon>
        <taxon>Trochodendrales</taxon>
        <taxon>Trochodendraceae</taxon>
        <taxon>Tetracentron</taxon>
    </lineage>
</organism>
<evidence type="ECO:0000256" key="1">
    <source>
        <dbReference type="ARBA" id="ARBA00022490"/>
    </source>
</evidence>
<protein>
    <recommendedName>
        <fullName evidence="3">Cytoplasmic tRNA 2-thiolation protein 2</fullName>
    </recommendedName>
</protein>
<dbReference type="GO" id="GO:0016779">
    <property type="term" value="F:nucleotidyltransferase activity"/>
    <property type="evidence" value="ECO:0007669"/>
    <property type="project" value="UniProtKB-UniRule"/>
</dbReference>
<evidence type="ECO:0000256" key="4">
    <source>
        <dbReference type="SAM" id="MobiDB-lite"/>
    </source>
</evidence>
<comment type="pathway">
    <text evidence="3">tRNA modification; 5-methoxycarbonylmethyl-2-thiouridine-tRNA biosynthesis.</text>
</comment>
<dbReference type="HAMAP" id="MF_03054">
    <property type="entry name" value="CTU2"/>
    <property type="match status" value="1"/>
</dbReference>
<keyword evidence="2 3" id="KW-0819">tRNA processing</keyword>
<dbReference type="OrthoDB" id="25129at2759"/>
<dbReference type="Proteomes" id="UP000655225">
    <property type="component" value="Unassembled WGS sequence"/>
</dbReference>
<dbReference type="PANTHER" id="PTHR20882">
    <property type="entry name" value="CYTOPLASMIC TRNA 2-THIOLATION PROTEIN 2"/>
    <property type="match status" value="1"/>
</dbReference>
<comment type="similarity">
    <text evidence="3">Belongs to the CTU2/NCS2 family.</text>
</comment>
<dbReference type="UniPathway" id="UPA00988"/>
<dbReference type="EMBL" id="JABCRI010000007">
    <property type="protein sequence ID" value="KAF8403780.1"/>
    <property type="molecule type" value="Genomic_DNA"/>
</dbReference>
<name>A0A834ZDN2_TETSI</name>
<evidence type="ECO:0000313" key="6">
    <source>
        <dbReference type="Proteomes" id="UP000655225"/>
    </source>
</evidence>
<dbReference type="GO" id="GO:0032447">
    <property type="term" value="P:protein urmylation"/>
    <property type="evidence" value="ECO:0007669"/>
    <property type="project" value="UniProtKB-UniRule"/>
</dbReference>
<dbReference type="GO" id="GO:0002143">
    <property type="term" value="P:tRNA wobble position uridine thiolation"/>
    <property type="evidence" value="ECO:0007669"/>
    <property type="project" value="TreeGrafter"/>
</dbReference>
<dbReference type="OMA" id="CHACRNI"/>
<dbReference type="InterPro" id="IPR014729">
    <property type="entry name" value="Rossmann-like_a/b/a_fold"/>
</dbReference>
<dbReference type="InterPro" id="IPR019407">
    <property type="entry name" value="CTU2"/>
</dbReference>
<comment type="subcellular location">
    <subcellularLocation>
        <location evidence="3">Cytoplasm</location>
    </subcellularLocation>
</comment>
<dbReference type="GO" id="GO:0016783">
    <property type="term" value="F:sulfurtransferase activity"/>
    <property type="evidence" value="ECO:0007669"/>
    <property type="project" value="TreeGrafter"/>
</dbReference>
<comment type="caution">
    <text evidence="5">The sequence shown here is derived from an EMBL/GenBank/DDBJ whole genome shotgun (WGS) entry which is preliminary data.</text>
</comment>
<dbReference type="PANTHER" id="PTHR20882:SF14">
    <property type="entry name" value="CYTOPLASMIC TRNA 2-THIOLATION PROTEIN 2"/>
    <property type="match status" value="1"/>
</dbReference>
<keyword evidence="6" id="KW-1185">Reference proteome</keyword>
<comment type="function">
    <text evidence="3">Plays a central role in 2-thiolation of mcm(5)S(2)U at tRNA wobble positions of tRNA(Lys), tRNA(Glu) and tRNA(Gln). May act by forming a heterodimer with NCS6/CTU1 that ligates sulfur from thiocarboxylated URM1 onto the uridine of tRNAs at wobble position.</text>
</comment>
<gene>
    <name evidence="5" type="ORF">HHK36_011885</name>
</gene>
<proteinExistence type="inferred from homology"/>
<evidence type="ECO:0000256" key="3">
    <source>
        <dbReference type="HAMAP-Rule" id="MF_03054"/>
    </source>
</evidence>
<sequence>MDAGGTCDARESEGKELQGSSSNKTSRPYMFGALRANWMRWRKLQNIEQRGRIKVNVNGRLCPVELRLVDEAITGDDGRLCSGCFRSSLFGKFKLAVTSHGMISPTDNVLVAFSGGPSSRVALQFVHEMQHKAQKNFIASRDKSLPVFGVGVAFIDESAINCVPSHEFEKAIQDIQLIVSNLAPPAKELHISPIESIFSLDSTDGRNKLKELLLSITDVTGKEDLLQHLLMISLQKIAFDKGYNKLVLGSCTSRIASHVISATVKGQGYSLPADIQYVDARWEIPVVLPLRDCLAQELNMLCSLDSLKTLEVLNGPCSGINGLVSSFVALLQKENPSRDRTIVRTAEKLTPFHFNRIPETDDHNDHLSSLRRHKKFNLKSNESIPSEFFCPICSSPLNKSDLQSLSNLESCQNSAEFFGASCCPSCQFQILPKGDSSMEHFHSLLPQPIIARAKDGSCGTGSWLREQIKDCLLSDDEDGT</sequence>
<evidence type="ECO:0000313" key="5">
    <source>
        <dbReference type="EMBL" id="KAF8403780.1"/>
    </source>
</evidence>
<keyword evidence="1 3" id="KW-0963">Cytoplasm</keyword>
<dbReference type="Gene3D" id="3.40.50.620">
    <property type="entry name" value="HUPs"/>
    <property type="match status" value="1"/>
</dbReference>
<dbReference type="Pfam" id="PF10288">
    <property type="entry name" value="CTU2"/>
    <property type="match status" value="1"/>
</dbReference>
<dbReference type="SUPFAM" id="SSF52402">
    <property type="entry name" value="Adenine nucleotide alpha hydrolases-like"/>
    <property type="match status" value="1"/>
</dbReference>